<dbReference type="Proteomes" id="UP000680865">
    <property type="component" value="Unassembled WGS sequence"/>
</dbReference>
<sequence length="180" mass="19604">MRGVMLYGCEVDAAAEALHKLDPRYASQVPVRRYRDGAEVDAARDAAPDIAWLVVELYRPGVTVGPAREPFLALNVALVAPALAARAIDQPDLITWYEIINPVQTSTVDGRPPAHDYSNLTITVPEGHRTIAHAARTGEPAPACIPHDAERVLPSHDLWALASLRRVELCSTCALHHGPW</sequence>
<organism evidence="1 2">
    <name type="scientific">Winogradskya consettensis</name>
    <dbReference type="NCBI Taxonomy" id="113560"/>
    <lineage>
        <taxon>Bacteria</taxon>
        <taxon>Bacillati</taxon>
        <taxon>Actinomycetota</taxon>
        <taxon>Actinomycetes</taxon>
        <taxon>Micromonosporales</taxon>
        <taxon>Micromonosporaceae</taxon>
        <taxon>Winogradskya</taxon>
    </lineage>
</organism>
<evidence type="ECO:0000313" key="1">
    <source>
        <dbReference type="EMBL" id="GIM69983.1"/>
    </source>
</evidence>
<comment type="caution">
    <text evidence="1">The sequence shown here is derived from an EMBL/GenBank/DDBJ whole genome shotgun (WGS) entry which is preliminary data.</text>
</comment>
<proteinExistence type="predicted"/>
<evidence type="ECO:0000313" key="2">
    <source>
        <dbReference type="Proteomes" id="UP000680865"/>
    </source>
</evidence>
<reference evidence="1" key="1">
    <citation type="submission" date="2021-03" db="EMBL/GenBank/DDBJ databases">
        <title>Whole genome shotgun sequence of Actinoplanes consettensis NBRC 14913.</title>
        <authorList>
            <person name="Komaki H."/>
            <person name="Tamura T."/>
        </authorList>
    </citation>
    <scope>NUCLEOTIDE SEQUENCE</scope>
    <source>
        <strain evidence="1">NBRC 14913</strain>
    </source>
</reference>
<accession>A0A919SFA5</accession>
<gene>
    <name evidence="1" type="ORF">Aco04nite_17870</name>
</gene>
<name>A0A919SFA5_9ACTN</name>
<protein>
    <submittedName>
        <fullName evidence="1">Uncharacterized protein</fullName>
    </submittedName>
</protein>
<keyword evidence="2" id="KW-1185">Reference proteome</keyword>
<dbReference type="EMBL" id="BOQP01000008">
    <property type="protein sequence ID" value="GIM69983.1"/>
    <property type="molecule type" value="Genomic_DNA"/>
</dbReference>
<dbReference type="AlphaFoldDB" id="A0A919SFA5"/>